<proteinExistence type="predicted"/>
<dbReference type="RefSeq" id="WP_014982264.1">
    <property type="nucleotide sequence ID" value="NC_018681.1"/>
</dbReference>
<protein>
    <recommendedName>
        <fullName evidence="4">DUF4352 domain-containing protein</fullName>
    </recommendedName>
</protein>
<evidence type="ECO:0000313" key="3">
    <source>
        <dbReference type="Proteomes" id="UP000006304"/>
    </source>
</evidence>
<evidence type="ECO:0000313" key="2">
    <source>
        <dbReference type="EMBL" id="AFT99408.1"/>
    </source>
</evidence>
<dbReference type="HOGENOM" id="CLU_1538965_0_0_11"/>
<dbReference type="KEGG" id="nbr:O3I_007230"/>
<gene>
    <name evidence="2" type="ORF">O3I_007230</name>
</gene>
<evidence type="ECO:0008006" key="4">
    <source>
        <dbReference type="Google" id="ProtNLM"/>
    </source>
</evidence>
<reference evidence="2 3" key="1">
    <citation type="journal article" date="2012" name="J. Bacteriol.">
        <title>Complete genome sequence of Nocardia brasiliensis HUJEG-1.</title>
        <authorList>
            <person name="Vera-Cabrera L."/>
            <person name="Ortiz-Lopez R."/>
            <person name="Elizondo-Gonzalez R."/>
            <person name="Perez-Maya A.A."/>
            <person name="Ocampo-Candiani J."/>
        </authorList>
    </citation>
    <scope>NUCLEOTIDE SEQUENCE [LARGE SCALE GENOMIC DNA]</scope>
    <source>
        <strain evidence="3">ATCC 700358</strain>
    </source>
</reference>
<dbReference type="eggNOG" id="ENOG502ZG59">
    <property type="taxonomic scope" value="Bacteria"/>
</dbReference>
<organism evidence="2 3">
    <name type="scientific">Nocardia brasiliensis (strain ATCC 700358 / HUJEG-1)</name>
    <dbReference type="NCBI Taxonomy" id="1133849"/>
    <lineage>
        <taxon>Bacteria</taxon>
        <taxon>Bacillati</taxon>
        <taxon>Actinomycetota</taxon>
        <taxon>Actinomycetes</taxon>
        <taxon>Mycobacteriales</taxon>
        <taxon>Nocardiaceae</taxon>
        <taxon>Nocardia</taxon>
    </lineage>
</organism>
<feature type="chain" id="PRO_5003833172" description="DUF4352 domain-containing protein" evidence="1">
    <location>
        <begin position="20"/>
        <end position="156"/>
    </location>
</feature>
<dbReference type="AlphaFoldDB" id="K0EQY9"/>
<sequence>MRRLLLLLLLLPTACGTDAPPVAPPPPPAPTAYVRTPQDCAKLTVTASTVEPGIGYILGTHAEWLPKGQFIRIRVAIVNTDNTFHTTRPADYQLDDTADAAHPPSVDAMAIKRQPTELTLGAGNRLEMDLWYDIPPNTGPRQLRDAVCATIIPLPS</sequence>
<name>K0EQY9_NOCB7</name>
<dbReference type="STRING" id="1133849.O3I_007230"/>
<accession>K0EQY9</accession>
<keyword evidence="1" id="KW-0732">Signal</keyword>
<feature type="signal peptide" evidence="1">
    <location>
        <begin position="1"/>
        <end position="19"/>
    </location>
</feature>
<keyword evidence="3" id="KW-1185">Reference proteome</keyword>
<dbReference type="EMBL" id="CP003876">
    <property type="protein sequence ID" value="AFT99408.1"/>
    <property type="molecule type" value="Genomic_DNA"/>
</dbReference>
<dbReference type="Proteomes" id="UP000006304">
    <property type="component" value="Chromosome"/>
</dbReference>
<evidence type="ECO:0000256" key="1">
    <source>
        <dbReference type="SAM" id="SignalP"/>
    </source>
</evidence>